<reference evidence="1" key="1">
    <citation type="journal article" date="2015" name="Nature">
        <title>Complex archaea that bridge the gap between prokaryotes and eukaryotes.</title>
        <authorList>
            <person name="Spang A."/>
            <person name="Saw J.H."/>
            <person name="Jorgensen S.L."/>
            <person name="Zaremba-Niedzwiedzka K."/>
            <person name="Martijn J."/>
            <person name="Lind A.E."/>
            <person name="van Eijk R."/>
            <person name="Schleper C."/>
            <person name="Guy L."/>
            <person name="Ettema T.J."/>
        </authorList>
    </citation>
    <scope>NUCLEOTIDE SEQUENCE</scope>
</reference>
<proteinExistence type="predicted"/>
<comment type="caution">
    <text evidence="1">The sequence shown here is derived from an EMBL/GenBank/DDBJ whole genome shotgun (WGS) entry which is preliminary data.</text>
</comment>
<dbReference type="EMBL" id="LAZR01048226">
    <property type="protein sequence ID" value="KKK92404.1"/>
    <property type="molecule type" value="Genomic_DNA"/>
</dbReference>
<organism evidence="1">
    <name type="scientific">marine sediment metagenome</name>
    <dbReference type="NCBI Taxonomy" id="412755"/>
    <lineage>
        <taxon>unclassified sequences</taxon>
        <taxon>metagenomes</taxon>
        <taxon>ecological metagenomes</taxon>
    </lineage>
</organism>
<protein>
    <submittedName>
        <fullName evidence="1">Uncharacterized protein</fullName>
    </submittedName>
</protein>
<sequence length="212" mass="23962">MTTEIEDAIVNEIAPEMESIVDFINDTGTIMHVLLAYENPYRSKEAQQGLVHWSCKIVNENRFIIVYFSKGAGIRQWSEPPQTGLGDTIPLHVPHDKIGESYDGPMPPFETEQDQRVFTLCSQPEPPFLIEVLDVLARDIWLVEQTGTFDKWALAIGSTPDSRIARSAFDIVCQQRIEMIALLGEGACHRLLYETERLPKAEIESEPTEEST</sequence>
<name>A0A0F9BPB8_9ZZZZ</name>
<dbReference type="AlphaFoldDB" id="A0A0F9BPB8"/>
<evidence type="ECO:0000313" key="1">
    <source>
        <dbReference type="EMBL" id="KKK92404.1"/>
    </source>
</evidence>
<gene>
    <name evidence="1" type="ORF">LCGC14_2703270</name>
</gene>
<accession>A0A0F9BPB8</accession>